<sequence>MESINPAPQHSCNLNTIYDSDNFRNRISYLLGVELVTHFLILELSFLKVK</sequence>
<keyword evidence="2" id="KW-1185">Reference proteome</keyword>
<name>A0A397IBX7_9GLOM</name>
<dbReference type="Proteomes" id="UP000266861">
    <property type="component" value="Unassembled WGS sequence"/>
</dbReference>
<organism evidence="1 2">
    <name type="scientific">Diversispora epigaea</name>
    <dbReference type="NCBI Taxonomy" id="1348612"/>
    <lineage>
        <taxon>Eukaryota</taxon>
        <taxon>Fungi</taxon>
        <taxon>Fungi incertae sedis</taxon>
        <taxon>Mucoromycota</taxon>
        <taxon>Glomeromycotina</taxon>
        <taxon>Glomeromycetes</taxon>
        <taxon>Diversisporales</taxon>
        <taxon>Diversisporaceae</taxon>
        <taxon>Diversispora</taxon>
    </lineage>
</organism>
<evidence type="ECO:0000313" key="1">
    <source>
        <dbReference type="EMBL" id="RHZ73165.1"/>
    </source>
</evidence>
<protein>
    <submittedName>
        <fullName evidence="1">Uncharacterized protein</fullName>
    </submittedName>
</protein>
<dbReference type="AlphaFoldDB" id="A0A397IBX7"/>
<proteinExistence type="predicted"/>
<accession>A0A397IBX7</accession>
<evidence type="ECO:0000313" key="2">
    <source>
        <dbReference type="Proteomes" id="UP000266861"/>
    </source>
</evidence>
<reference evidence="1 2" key="1">
    <citation type="submission" date="2018-08" db="EMBL/GenBank/DDBJ databases">
        <title>Genome and evolution of the arbuscular mycorrhizal fungus Diversispora epigaea (formerly Glomus versiforme) and its bacterial endosymbionts.</title>
        <authorList>
            <person name="Sun X."/>
            <person name="Fei Z."/>
            <person name="Harrison M."/>
        </authorList>
    </citation>
    <scope>NUCLEOTIDE SEQUENCE [LARGE SCALE GENOMIC DNA]</scope>
    <source>
        <strain evidence="1 2">IT104</strain>
    </source>
</reference>
<comment type="caution">
    <text evidence="1">The sequence shown here is derived from an EMBL/GenBank/DDBJ whole genome shotgun (WGS) entry which is preliminary data.</text>
</comment>
<gene>
    <name evidence="1" type="ORF">Glove_232g46</name>
</gene>
<dbReference type="EMBL" id="PQFF01000215">
    <property type="protein sequence ID" value="RHZ73165.1"/>
    <property type="molecule type" value="Genomic_DNA"/>
</dbReference>